<keyword evidence="2" id="KW-0812">Transmembrane</keyword>
<dbReference type="SUPFAM" id="SSF48695">
    <property type="entry name" value="Multiheme cytochromes"/>
    <property type="match status" value="1"/>
</dbReference>
<feature type="transmembrane region" description="Helical" evidence="2">
    <location>
        <begin position="198"/>
        <end position="218"/>
    </location>
</feature>
<proteinExistence type="predicted"/>
<feature type="compositionally biased region" description="Basic residues" evidence="1">
    <location>
        <begin position="45"/>
        <end position="59"/>
    </location>
</feature>
<accession>A0A0F9EI69</accession>
<dbReference type="InterPro" id="IPR036280">
    <property type="entry name" value="Multihaem_cyt_sf"/>
</dbReference>
<dbReference type="EMBL" id="LAZR01027355">
    <property type="protein sequence ID" value="KKL65981.1"/>
    <property type="molecule type" value="Genomic_DNA"/>
</dbReference>
<keyword evidence="2" id="KW-1133">Transmembrane helix</keyword>
<evidence type="ECO:0000313" key="3">
    <source>
        <dbReference type="EMBL" id="KKL65981.1"/>
    </source>
</evidence>
<comment type="caution">
    <text evidence="3">The sequence shown here is derived from an EMBL/GenBank/DDBJ whole genome shotgun (WGS) entry which is preliminary data.</text>
</comment>
<dbReference type="AlphaFoldDB" id="A0A0F9EI69"/>
<organism evidence="3">
    <name type="scientific">marine sediment metagenome</name>
    <dbReference type="NCBI Taxonomy" id="412755"/>
    <lineage>
        <taxon>unclassified sequences</taxon>
        <taxon>metagenomes</taxon>
        <taxon>ecological metagenomes</taxon>
    </lineage>
</organism>
<evidence type="ECO:0000256" key="2">
    <source>
        <dbReference type="SAM" id="Phobius"/>
    </source>
</evidence>
<evidence type="ECO:0000256" key="1">
    <source>
        <dbReference type="SAM" id="MobiDB-lite"/>
    </source>
</evidence>
<protein>
    <submittedName>
        <fullName evidence="3">Uncharacterized protein</fullName>
    </submittedName>
</protein>
<gene>
    <name evidence="3" type="ORF">LCGC14_2149560</name>
</gene>
<sequence>MNNSNYFRTVLVLITALLFFIGLTIAAFGHGGMKHKSSSKETPKPHHKPEPKKKKKKEKKLLYRGCPSCHIESDGIDYTLWGDVKRVFRNHRVSAPSGKPLSSNTKVETCLECHAAKSNGKGIGAERSLRDIVHPAHLFSKDFQELNGTCFSCHNVEWDGRLVLLSRKVDTNSKGIPKKLPIPGALPIRTYGYVSMNIFIGAVSALGLLNLLTLGLAYRRKDKS</sequence>
<name>A0A0F9EI69_9ZZZZ</name>
<keyword evidence="2" id="KW-0472">Membrane</keyword>
<feature type="region of interest" description="Disordered" evidence="1">
    <location>
        <begin position="32"/>
        <end position="59"/>
    </location>
</feature>
<reference evidence="3" key="1">
    <citation type="journal article" date="2015" name="Nature">
        <title>Complex archaea that bridge the gap between prokaryotes and eukaryotes.</title>
        <authorList>
            <person name="Spang A."/>
            <person name="Saw J.H."/>
            <person name="Jorgensen S.L."/>
            <person name="Zaremba-Niedzwiedzka K."/>
            <person name="Martijn J."/>
            <person name="Lind A.E."/>
            <person name="van Eijk R."/>
            <person name="Schleper C."/>
            <person name="Guy L."/>
            <person name="Ettema T.J."/>
        </authorList>
    </citation>
    <scope>NUCLEOTIDE SEQUENCE</scope>
</reference>